<evidence type="ECO:0000313" key="2">
    <source>
        <dbReference type="EMBL" id="CAB0018435.1"/>
    </source>
</evidence>
<dbReference type="EMBL" id="CADCXU010032837">
    <property type="protein sequence ID" value="CAB0018435.1"/>
    <property type="molecule type" value="Genomic_DNA"/>
</dbReference>
<dbReference type="OrthoDB" id="6020543at2759"/>
<dbReference type="Gene3D" id="2.170.140.10">
    <property type="entry name" value="Chitin binding domain"/>
    <property type="match status" value="1"/>
</dbReference>
<dbReference type="GO" id="GO:0008061">
    <property type="term" value="F:chitin binding"/>
    <property type="evidence" value="ECO:0007669"/>
    <property type="project" value="InterPro"/>
</dbReference>
<dbReference type="AlphaFoldDB" id="A0A6H5HK22"/>
<keyword evidence="3" id="KW-1185">Reference proteome</keyword>
<dbReference type="Pfam" id="PF01607">
    <property type="entry name" value="CBM_14"/>
    <property type="match status" value="1"/>
</dbReference>
<dbReference type="GO" id="GO:0005576">
    <property type="term" value="C:extracellular region"/>
    <property type="evidence" value="ECO:0007669"/>
    <property type="project" value="InterPro"/>
</dbReference>
<dbReference type="Proteomes" id="UP000479000">
    <property type="component" value="Unassembled WGS sequence"/>
</dbReference>
<dbReference type="SUPFAM" id="SSF57625">
    <property type="entry name" value="Invertebrate chitin-binding proteins"/>
    <property type="match status" value="1"/>
</dbReference>
<proteinExistence type="predicted"/>
<protein>
    <recommendedName>
        <fullName evidence="1">Chitin-binding type-2 domain-containing protein</fullName>
    </recommendedName>
</protein>
<evidence type="ECO:0000313" key="3">
    <source>
        <dbReference type="Proteomes" id="UP000479000"/>
    </source>
</evidence>
<feature type="domain" description="Chitin-binding type-2" evidence="1">
    <location>
        <begin position="225"/>
        <end position="288"/>
    </location>
</feature>
<name>A0A6H5HK22_9HEMI</name>
<organism evidence="2 3">
    <name type="scientific">Nesidiocoris tenuis</name>
    <dbReference type="NCBI Taxonomy" id="355587"/>
    <lineage>
        <taxon>Eukaryota</taxon>
        <taxon>Metazoa</taxon>
        <taxon>Ecdysozoa</taxon>
        <taxon>Arthropoda</taxon>
        <taxon>Hexapoda</taxon>
        <taxon>Insecta</taxon>
        <taxon>Pterygota</taxon>
        <taxon>Neoptera</taxon>
        <taxon>Paraneoptera</taxon>
        <taxon>Hemiptera</taxon>
        <taxon>Heteroptera</taxon>
        <taxon>Panheteroptera</taxon>
        <taxon>Cimicomorpha</taxon>
        <taxon>Miridae</taxon>
        <taxon>Dicyphina</taxon>
        <taxon>Nesidiocoris</taxon>
    </lineage>
</organism>
<gene>
    <name evidence="2" type="ORF">NTEN_LOCUS22321</name>
</gene>
<reference evidence="2 3" key="1">
    <citation type="submission" date="2020-02" db="EMBL/GenBank/DDBJ databases">
        <authorList>
            <person name="Ferguson B K."/>
        </authorList>
    </citation>
    <scope>NUCLEOTIDE SEQUENCE [LARGE SCALE GENOMIC DNA]</scope>
</reference>
<sequence>MQVDQTVSYRDSSDGTVFSIDAVKFASAHPELRLHVIKTMIVENELASDSAPYPQLFVKQPAKIYRSVPMGGYSMSGRLSVWRSGPPPVHRKPFEIKINLGIFPSDSFRYSQDMSCAEIRPSEAASSCSRAHDSNINVSSRMNPQMQSGGSSAASVPSFNLILSNMTLLKHSSTAQNFVAASGLYTSQSPSQSFFTCFYGSAMDQYFQIVRNAPDLKENLDSCTWFRCPVDDPYPWGEHSRHPYPGNCRFYILCIRGGSVKIQGCPEGSAYSAATSTCVPEQELPNCK</sequence>
<accession>A0A6H5HK22</accession>
<dbReference type="InterPro" id="IPR002557">
    <property type="entry name" value="Chitin-bd_dom"/>
</dbReference>
<dbReference type="PROSITE" id="PS50940">
    <property type="entry name" value="CHIT_BIND_II"/>
    <property type="match status" value="1"/>
</dbReference>
<evidence type="ECO:0000259" key="1">
    <source>
        <dbReference type="PROSITE" id="PS50940"/>
    </source>
</evidence>
<dbReference type="InterPro" id="IPR036508">
    <property type="entry name" value="Chitin-bd_dom_sf"/>
</dbReference>